<dbReference type="InterPro" id="IPR043128">
    <property type="entry name" value="Rev_trsase/Diguanyl_cyclase"/>
</dbReference>
<keyword evidence="2" id="KW-1185">Reference proteome</keyword>
<dbReference type="InterPro" id="IPR041577">
    <property type="entry name" value="RT_RNaseH_2"/>
</dbReference>
<gene>
    <name evidence="3" type="primary">LOC121203781</name>
</gene>
<evidence type="ECO:0000313" key="2">
    <source>
        <dbReference type="Proteomes" id="UP000818029"/>
    </source>
</evidence>
<dbReference type="Pfam" id="PF17919">
    <property type="entry name" value="RT_RNaseH_2"/>
    <property type="match status" value="1"/>
</dbReference>
<evidence type="ECO:0000259" key="1">
    <source>
        <dbReference type="Pfam" id="PF17919"/>
    </source>
</evidence>
<dbReference type="SUPFAM" id="SSF56672">
    <property type="entry name" value="DNA/RNA polymerases"/>
    <property type="match status" value="1"/>
</dbReference>
<reference evidence="2" key="1">
    <citation type="journal article" date="2020" name="Nat. Genet.">
        <title>Genomic diversifications of five Gossypium allopolyploid species and their impact on cotton improvement.</title>
        <authorList>
            <person name="Chen Z.J."/>
            <person name="Sreedasyam A."/>
            <person name="Ando A."/>
            <person name="Song Q."/>
            <person name="De Santiago L.M."/>
            <person name="Hulse-Kemp A.M."/>
            <person name="Ding M."/>
            <person name="Ye W."/>
            <person name="Kirkbride R.C."/>
            <person name="Jenkins J."/>
            <person name="Plott C."/>
            <person name="Lovell J."/>
            <person name="Lin Y.M."/>
            <person name="Vaughn R."/>
            <person name="Liu B."/>
            <person name="Simpson S."/>
            <person name="Scheffler B.E."/>
            <person name="Wen L."/>
            <person name="Saski C.A."/>
            <person name="Grover C.E."/>
            <person name="Hu G."/>
            <person name="Conover J.L."/>
            <person name="Carlson J.W."/>
            <person name="Shu S."/>
            <person name="Boston L.B."/>
            <person name="Williams M."/>
            <person name="Peterson D.G."/>
            <person name="McGee K."/>
            <person name="Jones D.C."/>
            <person name="Wendel J.F."/>
            <person name="Stelly D.M."/>
            <person name="Grimwood J."/>
            <person name="Schmutz J."/>
        </authorList>
    </citation>
    <scope>NUCLEOTIDE SEQUENCE [LARGE SCALE GENOMIC DNA]</scope>
    <source>
        <strain evidence="2">cv. TM-1</strain>
    </source>
</reference>
<dbReference type="PANTHER" id="PTHR33064:SF37">
    <property type="entry name" value="RIBONUCLEASE H"/>
    <property type="match status" value="1"/>
</dbReference>
<organism evidence="2 3">
    <name type="scientific">Gossypium hirsutum</name>
    <name type="common">Upland cotton</name>
    <name type="synonym">Gossypium mexicanum</name>
    <dbReference type="NCBI Taxonomy" id="3635"/>
    <lineage>
        <taxon>Eukaryota</taxon>
        <taxon>Viridiplantae</taxon>
        <taxon>Streptophyta</taxon>
        <taxon>Embryophyta</taxon>
        <taxon>Tracheophyta</taxon>
        <taxon>Spermatophyta</taxon>
        <taxon>Magnoliopsida</taxon>
        <taxon>eudicotyledons</taxon>
        <taxon>Gunneridae</taxon>
        <taxon>Pentapetalae</taxon>
        <taxon>rosids</taxon>
        <taxon>malvids</taxon>
        <taxon>Malvales</taxon>
        <taxon>Malvaceae</taxon>
        <taxon>Malvoideae</taxon>
        <taxon>Gossypium</taxon>
    </lineage>
</organism>
<name>A0ABM2YHY9_GOSHI</name>
<reference evidence="3" key="2">
    <citation type="submission" date="2025-08" db="UniProtKB">
        <authorList>
            <consortium name="RefSeq"/>
        </authorList>
    </citation>
    <scope>IDENTIFICATION</scope>
</reference>
<dbReference type="RefSeq" id="XP_040930168.1">
    <property type="nucleotide sequence ID" value="XM_041074234.1"/>
</dbReference>
<accession>A0ABM2YHY9</accession>
<dbReference type="Gene3D" id="3.30.70.270">
    <property type="match status" value="1"/>
</dbReference>
<protein>
    <submittedName>
        <fullName evidence="3">Uncharacterized mitochondrial protein AtMg00860-like</fullName>
    </submittedName>
</protein>
<dbReference type="GeneID" id="121203781"/>
<dbReference type="InterPro" id="IPR043502">
    <property type="entry name" value="DNA/RNA_pol_sf"/>
</dbReference>
<dbReference type="InterPro" id="IPR051320">
    <property type="entry name" value="Viral_Replic_Matur_Polypro"/>
</dbReference>
<dbReference type="Proteomes" id="UP000818029">
    <property type="component" value="Chromosome A07"/>
</dbReference>
<feature type="domain" description="Reverse transcriptase/retrotransposon-derived protein RNase H-like" evidence="1">
    <location>
        <begin position="85"/>
        <end position="130"/>
    </location>
</feature>
<evidence type="ECO:0000313" key="3">
    <source>
        <dbReference type="RefSeq" id="XP_040930168.1"/>
    </source>
</evidence>
<proteinExistence type="predicted"/>
<dbReference type="PANTHER" id="PTHR33064">
    <property type="entry name" value="POL PROTEIN"/>
    <property type="match status" value="1"/>
</dbReference>
<sequence length="130" mass="14864">MLFLKKSKCFFGESQVTYLGHVIHGEEVEVDHTKIKDVTDWPTPKTIKALRGFLGLVGYYRKFIKNYEEVVALLTSLLKKNAFNWTKEADVAFTQLKTSLSTAPVLELPNFKEEFVVECDASNSRFRAVL</sequence>